<keyword evidence="7" id="KW-0539">Nucleus</keyword>
<evidence type="ECO:0000256" key="5">
    <source>
        <dbReference type="ARBA" id="ARBA00023125"/>
    </source>
</evidence>
<keyword evidence="4" id="KW-0805">Transcription regulation</keyword>
<reference evidence="9" key="1">
    <citation type="journal article" date="2021" name="Nat. Commun.">
        <title>Genetic determinants of endophytism in the Arabidopsis root mycobiome.</title>
        <authorList>
            <person name="Mesny F."/>
            <person name="Miyauchi S."/>
            <person name="Thiergart T."/>
            <person name="Pickel B."/>
            <person name="Atanasova L."/>
            <person name="Karlsson M."/>
            <person name="Huettel B."/>
            <person name="Barry K.W."/>
            <person name="Haridas S."/>
            <person name="Chen C."/>
            <person name="Bauer D."/>
            <person name="Andreopoulos W."/>
            <person name="Pangilinan J."/>
            <person name="LaButti K."/>
            <person name="Riley R."/>
            <person name="Lipzen A."/>
            <person name="Clum A."/>
            <person name="Drula E."/>
            <person name="Henrissat B."/>
            <person name="Kohler A."/>
            <person name="Grigoriev I.V."/>
            <person name="Martin F.M."/>
            <person name="Hacquard S."/>
        </authorList>
    </citation>
    <scope>NUCLEOTIDE SEQUENCE</scope>
    <source>
        <strain evidence="9">MPI-SDFR-AT-0117</strain>
    </source>
</reference>
<dbReference type="OrthoDB" id="189997at2759"/>
<evidence type="ECO:0000259" key="8">
    <source>
        <dbReference type="PROSITE" id="PS50048"/>
    </source>
</evidence>
<dbReference type="InterPro" id="IPR036864">
    <property type="entry name" value="Zn2-C6_fun-type_DNA-bd_sf"/>
</dbReference>
<dbReference type="SMART" id="SM00066">
    <property type="entry name" value="GAL4"/>
    <property type="match status" value="1"/>
</dbReference>
<dbReference type="SMART" id="SM00906">
    <property type="entry name" value="Fungal_trans"/>
    <property type="match status" value="1"/>
</dbReference>
<evidence type="ECO:0000256" key="3">
    <source>
        <dbReference type="ARBA" id="ARBA00022833"/>
    </source>
</evidence>
<protein>
    <submittedName>
        <fullName evidence="9">Fungal-specific transcription factor domain-containing protein</fullName>
    </submittedName>
</protein>
<comment type="caution">
    <text evidence="9">The sequence shown here is derived from an EMBL/GenBank/DDBJ whole genome shotgun (WGS) entry which is preliminary data.</text>
</comment>
<evidence type="ECO:0000313" key="9">
    <source>
        <dbReference type="EMBL" id="KAH6682191.1"/>
    </source>
</evidence>
<dbReference type="PANTHER" id="PTHR47782:SF1">
    <property type="entry name" value="PYRIMIDINE PATHWAY REGULATORY PROTEIN 1"/>
    <property type="match status" value="1"/>
</dbReference>
<dbReference type="GO" id="GO:0043565">
    <property type="term" value="F:sequence-specific DNA binding"/>
    <property type="evidence" value="ECO:0007669"/>
    <property type="project" value="TreeGrafter"/>
</dbReference>
<comment type="subcellular location">
    <subcellularLocation>
        <location evidence="1">Nucleus</location>
    </subcellularLocation>
</comment>
<accession>A0A9P8V7Q6</accession>
<dbReference type="GO" id="GO:0000981">
    <property type="term" value="F:DNA-binding transcription factor activity, RNA polymerase II-specific"/>
    <property type="evidence" value="ECO:0007669"/>
    <property type="project" value="InterPro"/>
</dbReference>
<keyword evidence="2" id="KW-0479">Metal-binding</keyword>
<dbReference type="EMBL" id="JAGSXJ010000018">
    <property type="protein sequence ID" value="KAH6682191.1"/>
    <property type="molecule type" value="Genomic_DNA"/>
</dbReference>
<dbReference type="Pfam" id="PF04082">
    <property type="entry name" value="Fungal_trans"/>
    <property type="match status" value="1"/>
</dbReference>
<keyword evidence="6" id="KW-0804">Transcription</keyword>
<dbReference type="InterPro" id="IPR001138">
    <property type="entry name" value="Zn2Cys6_DnaBD"/>
</dbReference>
<dbReference type="CDD" id="cd12148">
    <property type="entry name" value="fungal_TF_MHR"/>
    <property type="match status" value="1"/>
</dbReference>
<evidence type="ECO:0000313" key="10">
    <source>
        <dbReference type="Proteomes" id="UP000770015"/>
    </source>
</evidence>
<keyword evidence="10" id="KW-1185">Reference proteome</keyword>
<gene>
    <name evidence="9" type="ORF">F5X68DRAFT_263200</name>
</gene>
<dbReference type="InterPro" id="IPR007219">
    <property type="entry name" value="XnlR_reg_dom"/>
</dbReference>
<evidence type="ECO:0000256" key="1">
    <source>
        <dbReference type="ARBA" id="ARBA00004123"/>
    </source>
</evidence>
<dbReference type="PANTHER" id="PTHR47782">
    <property type="entry name" value="ZN(II)2CYS6 TRANSCRIPTION FACTOR (EUROFUNG)-RELATED"/>
    <property type="match status" value="1"/>
</dbReference>
<dbReference type="GO" id="GO:0045944">
    <property type="term" value="P:positive regulation of transcription by RNA polymerase II"/>
    <property type="evidence" value="ECO:0007669"/>
    <property type="project" value="TreeGrafter"/>
</dbReference>
<name>A0A9P8V7Q6_9PEZI</name>
<dbReference type="GO" id="GO:0005634">
    <property type="term" value="C:nucleus"/>
    <property type="evidence" value="ECO:0007669"/>
    <property type="project" value="UniProtKB-SubCell"/>
</dbReference>
<dbReference type="PROSITE" id="PS50048">
    <property type="entry name" value="ZN2_CY6_FUNGAL_2"/>
    <property type="match status" value="1"/>
</dbReference>
<evidence type="ECO:0000256" key="6">
    <source>
        <dbReference type="ARBA" id="ARBA00023163"/>
    </source>
</evidence>
<feature type="domain" description="Zn(2)-C6 fungal-type" evidence="8">
    <location>
        <begin position="12"/>
        <end position="40"/>
    </location>
</feature>
<evidence type="ECO:0000256" key="7">
    <source>
        <dbReference type="ARBA" id="ARBA00023242"/>
    </source>
</evidence>
<evidence type="ECO:0000256" key="2">
    <source>
        <dbReference type="ARBA" id="ARBA00022723"/>
    </source>
</evidence>
<organism evidence="9 10">
    <name type="scientific">Plectosphaerella plurivora</name>
    <dbReference type="NCBI Taxonomy" id="936078"/>
    <lineage>
        <taxon>Eukaryota</taxon>
        <taxon>Fungi</taxon>
        <taxon>Dikarya</taxon>
        <taxon>Ascomycota</taxon>
        <taxon>Pezizomycotina</taxon>
        <taxon>Sordariomycetes</taxon>
        <taxon>Hypocreomycetidae</taxon>
        <taxon>Glomerellales</taxon>
        <taxon>Plectosphaerellaceae</taxon>
        <taxon>Plectosphaerella</taxon>
    </lineage>
</organism>
<keyword evidence="3" id="KW-0862">Zinc</keyword>
<dbReference type="Proteomes" id="UP000770015">
    <property type="component" value="Unassembled WGS sequence"/>
</dbReference>
<dbReference type="CDD" id="cd00067">
    <property type="entry name" value="GAL4"/>
    <property type="match status" value="1"/>
</dbReference>
<dbReference type="Pfam" id="PF00172">
    <property type="entry name" value="Zn_clus"/>
    <property type="match status" value="1"/>
</dbReference>
<proteinExistence type="predicted"/>
<dbReference type="SUPFAM" id="SSF57701">
    <property type="entry name" value="Zn2/Cys6 DNA-binding domain"/>
    <property type="match status" value="1"/>
</dbReference>
<dbReference type="Gene3D" id="4.10.240.10">
    <property type="entry name" value="Zn(2)-C6 fungal-type DNA-binding domain"/>
    <property type="match status" value="1"/>
</dbReference>
<keyword evidence="5" id="KW-0238">DNA-binding</keyword>
<dbReference type="GO" id="GO:0006351">
    <property type="term" value="P:DNA-templated transcription"/>
    <property type="evidence" value="ECO:0007669"/>
    <property type="project" value="InterPro"/>
</dbReference>
<sequence>MEKPPRVAVKLACARCQRRKIKCDGQVPKCGNCQTAGVECADGDSARFGPVRDLHRAKIRRLQQRVHDLEAIIRARCPDVELPGDDQDLDLSVLDVQAPAPAASETPPAPITISAPAAPLLPPAHGLLAHEIGLVSLGSTQDARYIGPSSGYFLARLMLASGSGDLPAPTALPAGLVECLQGPAPLPPSDRAAQLSAAFFDVLHPQYPILHEPAFAGMLTRAAAPDADHADSFRVFMVLALGAIVLSQRHRVRLPAEGYCLAALEHLDAVNVENSLAGLQCLLLLMLFTMHCPNMRANLWYLDYQCIASVLDLGLQRDVRTGSPLDQALRTRLFWVVMTLDRRIATMMGRPIGLRDEACDLRLPSCDPIALHLFKLTKLNSELKYVANSVVRDTPRWAYPAVINILDWQADLLTRLDTWDLAIPDTNQYHLQVCRLRGLELRMVCLRPSPAIPTPTTQATRACHAAARQALGVFGELYRGGLLVHGWDTFYSVTLSIITLLYCVKVVPALATPAALGDDLAAGLRVLGAVAEHWIGAKRCRDILEEVGQALVVWLGGQQHALPVDDALLPSLPGDFFGGLGMDDSFTEQLMMGDAGDMDAMMRSLFDDFIPADYEV</sequence>
<dbReference type="AlphaFoldDB" id="A0A9P8V7Q6"/>
<dbReference type="InterPro" id="IPR052202">
    <property type="entry name" value="Yeast_MetPath_Reg"/>
</dbReference>
<evidence type="ECO:0000256" key="4">
    <source>
        <dbReference type="ARBA" id="ARBA00023015"/>
    </source>
</evidence>
<dbReference type="GO" id="GO:0008270">
    <property type="term" value="F:zinc ion binding"/>
    <property type="evidence" value="ECO:0007669"/>
    <property type="project" value="InterPro"/>
</dbReference>